<organism evidence="2 3">
    <name type="scientific">Tetraparma gracilis</name>
    <dbReference type="NCBI Taxonomy" id="2962635"/>
    <lineage>
        <taxon>Eukaryota</taxon>
        <taxon>Sar</taxon>
        <taxon>Stramenopiles</taxon>
        <taxon>Ochrophyta</taxon>
        <taxon>Bolidophyceae</taxon>
        <taxon>Parmales</taxon>
        <taxon>Triparmaceae</taxon>
        <taxon>Tetraparma</taxon>
    </lineage>
</organism>
<feature type="region of interest" description="Disordered" evidence="1">
    <location>
        <begin position="1"/>
        <end position="28"/>
    </location>
</feature>
<sequence>MQMMASIGQQANQGGNMPMPTPMQMPMPMSAAFNVQGEANNTAAADLEGAQKTFLEQARAARSEGSRVWGPGGTGGITGQRTGKQQLGDDYEYVTSYVSRKSVPTEDPYALDHEGDDRFLAVEAKQFGSASSSSPPRAGSHASLMEAATQQGIKLVGEGEFGKGYSEGEVRELKSRFNEEDALQKYIFASDKVRGGYLETARKKKFRARQRELQSQKEDRLEAEADAADEAQARAEHAAQSPPRVEMLDDDEDLHDPSQPLPRQVNNAPPLIHEHSDSDSDQETFIDVQVPDARNPGKMRTVRDKKSRYLRRQMRKEAASQRVHRIMEMDPNSMKELRESIRQKREAEKLARQQQQQSNKETEELVLEGGERAGGAEGLENMLPPPPPTRAAINALKTTEHLSTLLKSHKAVVSAVENVITSDTTNPDNVTDADLKLPPPPTPILPRFRPLLPQKTSNSSSA</sequence>
<feature type="compositionally biased region" description="Polar residues" evidence="1">
    <location>
        <begin position="419"/>
        <end position="429"/>
    </location>
</feature>
<feature type="compositionally biased region" description="Basic and acidic residues" evidence="1">
    <location>
        <begin position="315"/>
        <end position="351"/>
    </location>
</feature>
<feature type="region of interest" description="Disordered" evidence="1">
    <location>
        <begin position="126"/>
        <end position="146"/>
    </location>
</feature>
<feature type="compositionally biased region" description="Low complexity" evidence="1">
    <location>
        <begin position="128"/>
        <end position="143"/>
    </location>
</feature>
<protein>
    <submittedName>
        <fullName evidence="2">Uncharacterized protein</fullName>
    </submittedName>
</protein>
<accession>A0ABQ6MZ65</accession>
<feature type="compositionally biased region" description="Basic residues" evidence="1">
    <location>
        <begin position="303"/>
        <end position="314"/>
    </location>
</feature>
<feature type="region of interest" description="Disordered" evidence="1">
    <location>
        <begin position="56"/>
        <end position="88"/>
    </location>
</feature>
<comment type="caution">
    <text evidence="2">The sequence shown here is derived from an EMBL/GenBank/DDBJ whole genome shotgun (WGS) entry which is preliminary data.</text>
</comment>
<dbReference type="EMBL" id="BRYB01001892">
    <property type="protein sequence ID" value="GMI35835.1"/>
    <property type="molecule type" value="Genomic_DNA"/>
</dbReference>
<gene>
    <name evidence="2" type="ORF">TeGR_g6295</name>
</gene>
<dbReference type="Proteomes" id="UP001165060">
    <property type="component" value="Unassembled WGS sequence"/>
</dbReference>
<keyword evidence="3" id="KW-1185">Reference proteome</keyword>
<feature type="region of interest" description="Disordered" evidence="1">
    <location>
        <begin position="419"/>
        <end position="462"/>
    </location>
</feature>
<reference evidence="2 3" key="1">
    <citation type="journal article" date="2023" name="Commun. Biol.">
        <title>Genome analysis of Parmales, the sister group of diatoms, reveals the evolutionary specialization of diatoms from phago-mixotrophs to photoautotrophs.</title>
        <authorList>
            <person name="Ban H."/>
            <person name="Sato S."/>
            <person name="Yoshikawa S."/>
            <person name="Yamada K."/>
            <person name="Nakamura Y."/>
            <person name="Ichinomiya M."/>
            <person name="Sato N."/>
            <person name="Blanc-Mathieu R."/>
            <person name="Endo H."/>
            <person name="Kuwata A."/>
            <person name="Ogata H."/>
        </authorList>
    </citation>
    <scope>NUCLEOTIDE SEQUENCE [LARGE SCALE GENOMIC DNA]</scope>
</reference>
<proteinExistence type="predicted"/>
<feature type="compositionally biased region" description="Basic and acidic residues" evidence="1">
    <location>
        <begin position="209"/>
        <end position="223"/>
    </location>
</feature>
<evidence type="ECO:0000313" key="3">
    <source>
        <dbReference type="Proteomes" id="UP001165060"/>
    </source>
</evidence>
<evidence type="ECO:0000313" key="2">
    <source>
        <dbReference type="EMBL" id="GMI35835.1"/>
    </source>
</evidence>
<evidence type="ECO:0000256" key="1">
    <source>
        <dbReference type="SAM" id="MobiDB-lite"/>
    </source>
</evidence>
<feature type="region of interest" description="Disordered" evidence="1">
    <location>
        <begin position="201"/>
        <end position="392"/>
    </location>
</feature>
<name>A0ABQ6MZ65_9STRA</name>